<name>J7SC09_9APHY</name>
<dbReference type="InParanoid" id="J7SC09"/>
<gene>
    <name evidence="2" type="ORF">FIBRA_00315</name>
</gene>
<keyword evidence="3" id="KW-1185">Reference proteome</keyword>
<dbReference type="EMBL" id="HE796876">
    <property type="protein sequence ID" value="CCL98321.1"/>
    <property type="molecule type" value="Genomic_DNA"/>
</dbReference>
<dbReference type="HOGENOM" id="CLU_018400_1_0_1"/>
<evidence type="ECO:0000259" key="1">
    <source>
        <dbReference type="Pfam" id="PF14737"/>
    </source>
</evidence>
<organism evidence="2 3">
    <name type="scientific">Fibroporia radiculosa</name>
    <dbReference type="NCBI Taxonomy" id="599839"/>
    <lineage>
        <taxon>Eukaryota</taxon>
        <taxon>Fungi</taxon>
        <taxon>Dikarya</taxon>
        <taxon>Basidiomycota</taxon>
        <taxon>Agaricomycotina</taxon>
        <taxon>Agaricomycetes</taxon>
        <taxon>Polyporales</taxon>
        <taxon>Fibroporiaceae</taxon>
        <taxon>Fibroporia</taxon>
    </lineage>
</organism>
<dbReference type="STRING" id="599839.J7SC09"/>
<reference evidence="2 3" key="1">
    <citation type="journal article" date="2012" name="Appl. Environ. Microbiol.">
        <title>Short-read sequencing for genomic analysis of the brown rot fungus Fibroporia radiculosa.</title>
        <authorList>
            <person name="Tang J.D."/>
            <person name="Perkins A.D."/>
            <person name="Sonstegard T.S."/>
            <person name="Schroeder S.G."/>
            <person name="Burgess S.C."/>
            <person name="Diehl S.V."/>
        </authorList>
    </citation>
    <scope>NUCLEOTIDE SEQUENCE [LARGE SCALE GENOMIC DNA]</scope>
    <source>
        <strain evidence="2 3">TFFH 294</strain>
    </source>
</reference>
<feature type="domain" description="DUF4470" evidence="1">
    <location>
        <begin position="174"/>
        <end position="269"/>
    </location>
</feature>
<sequence>MDTIPEVLIPEVLKGLEDELSRLRTSQEKVLAIVSLLHRFTPESAGTAELSASRDNFAGNEASNEALFQGIDKLAHIHNIRDEFAKIMLDQSRRTASAYDLSKRRDHAMWGLQACPLLLEGMPKEALADASERSDWKPAWIVEGRQPEFISSSSSNNRSVHYETNANPLESMNLWGNMPAIDVLNIRHNEQKVSEDMAIAFIASGDLRDVVRTINEMPHDYPGELTVVLNDVNPMVVARNLALLLVLGMAENKRQAADIAVHLWYSAFLPHMYQLQLQLIIRDILESVDADGSLKCDLSPKSRIEGRPGRGTVGVLISCLLSQPLYQVGDAQNELARARLLHARGDRLHREYWPLDPSHRLAFHEFRVYGLLLPFGAANAHLNTPNRLLFSPSGRWLQADKVNPLSGWHLPSVIKVGKKHGALPLDIYGCMYFYVSDQLREFASRISSLRIKFQLFNMDACELATELSSGALSRYGLSADTRFDRIDASNLMDPHYLGVAPVLNSWGSLLKQNSHATLLAHFINWVSAQPKGVPGMLDIPRIIMECRADKLIPEPPPRCTREVLDEYTMMASICYTQAFNARYENSKAFKEYLDSQNLPSVLRTSGLRVKRKHTIVPHRLEGSLKSPSALPSFPDAQSIYLHIAVSDNTWAERYMELGRV</sequence>
<evidence type="ECO:0000313" key="2">
    <source>
        <dbReference type="EMBL" id="CCL98321.1"/>
    </source>
</evidence>
<evidence type="ECO:0000313" key="3">
    <source>
        <dbReference type="Proteomes" id="UP000006352"/>
    </source>
</evidence>
<dbReference type="OrthoDB" id="2791063at2759"/>
<dbReference type="Pfam" id="PF14737">
    <property type="entry name" value="DUF4470"/>
    <property type="match status" value="1"/>
</dbReference>
<dbReference type="AlphaFoldDB" id="J7SC09"/>
<dbReference type="RefSeq" id="XP_012177604.1">
    <property type="nucleotide sequence ID" value="XM_012322214.1"/>
</dbReference>
<protein>
    <recommendedName>
        <fullName evidence="1">DUF4470 domain-containing protein</fullName>
    </recommendedName>
</protein>
<accession>J7SC09</accession>
<dbReference type="InterPro" id="IPR027974">
    <property type="entry name" value="DUF4470"/>
</dbReference>
<dbReference type="GeneID" id="24093232"/>
<dbReference type="Proteomes" id="UP000006352">
    <property type="component" value="Unassembled WGS sequence"/>
</dbReference>
<proteinExistence type="predicted"/>